<dbReference type="Pfam" id="PF01636">
    <property type="entry name" value="APH"/>
    <property type="match status" value="1"/>
</dbReference>
<dbReference type="Gene3D" id="3.30.750.24">
    <property type="entry name" value="STAS domain"/>
    <property type="match status" value="1"/>
</dbReference>
<dbReference type="InterPro" id="IPR011009">
    <property type="entry name" value="Kinase-like_dom_sf"/>
</dbReference>
<evidence type="ECO:0000256" key="1">
    <source>
        <dbReference type="ARBA" id="ARBA00009013"/>
    </source>
</evidence>
<keyword evidence="5" id="KW-1185">Reference proteome</keyword>
<dbReference type="InterPro" id="IPR036513">
    <property type="entry name" value="STAS_dom_sf"/>
</dbReference>
<proteinExistence type="inferred from homology"/>
<dbReference type="PROSITE" id="PS50801">
    <property type="entry name" value="STAS"/>
    <property type="match status" value="1"/>
</dbReference>
<dbReference type="CDD" id="cd07043">
    <property type="entry name" value="STAS_anti-anti-sigma_factors"/>
    <property type="match status" value="1"/>
</dbReference>
<evidence type="ECO:0000313" key="5">
    <source>
        <dbReference type="Proteomes" id="UP000518887"/>
    </source>
</evidence>
<dbReference type="RefSeq" id="WP_184659342.1">
    <property type="nucleotide sequence ID" value="NZ_CP031518.1"/>
</dbReference>
<dbReference type="Pfam" id="PF01740">
    <property type="entry name" value="STAS"/>
    <property type="match status" value="1"/>
</dbReference>
<evidence type="ECO:0000259" key="3">
    <source>
        <dbReference type="PROSITE" id="PS50801"/>
    </source>
</evidence>
<organism evidence="4 5">
    <name type="scientific">Treponema ruminis</name>
    <dbReference type="NCBI Taxonomy" id="744515"/>
    <lineage>
        <taxon>Bacteria</taxon>
        <taxon>Pseudomonadati</taxon>
        <taxon>Spirochaetota</taxon>
        <taxon>Spirochaetia</taxon>
        <taxon>Spirochaetales</taxon>
        <taxon>Treponemataceae</taxon>
        <taxon>Treponema</taxon>
    </lineage>
</organism>
<gene>
    <name evidence="4" type="ORF">HNP76_001623</name>
</gene>
<feature type="domain" description="STAS" evidence="3">
    <location>
        <begin position="1"/>
        <end position="94"/>
    </location>
</feature>
<sequence>MSKVNTENGIYTIFLEGRIDSSNAPATEQELLELAGKSGENKLVLDAGNLDYISSAGLRILLKLQKTRSEKICVQNVKPEVYEIFETTGFTEMLDVQKALRKIDIENRPVIGQGGNGTIYRIDEDTIVKVYKPWMSFEQIQRERDYAQTAFVNGIPSVIAYDVVKCGDCFGLVFEMLKSDTLGHAMHNQPEKFEEYVDKYVALAKTLHSTHVPAGKFSRVQDVYHRFADNLSKWCTPEEIALCHSIIDEIPETDTVTHNDLHPGNIMLQDGELLLIDMPEVTVGPAICDLVSIYRDMISAPSSDNKGTIETSVGMPADEILKAGNMFFSKYTGISDPEKLKEYYQKIGLLYAFNVALVCGSGAEKAMQLAPIIMDKLLRSIVIPNEQAIRQLYKVM</sequence>
<reference evidence="4 5" key="1">
    <citation type="submission" date="2020-08" db="EMBL/GenBank/DDBJ databases">
        <title>Genomic Encyclopedia of Type Strains, Phase IV (KMG-IV): sequencing the most valuable type-strain genomes for metagenomic binning, comparative biology and taxonomic classification.</title>
        <authorList>
            <person name="Goeker M."/>
        </authorList>
    </citation>
    <scope>NUCLEOTIDE SEQUENCE [LARGE SCALE GENOMIC DNA]</scope>
    <source>
        <strain evidence="4 5">DSM 103462</strain>
    </source>
</reference>
<dbReference type="PANTHER" id="PTHR33495">
    <property type="entry name" value="ANTI-SIGMA FACTOR ANTAGONIST TM_1081-RELATED-RELATED"/>
    <property type="match status" value="1"/>
</dbReference>
<dbReference type="InterPro" id="IPR002645">
    <property type="entry name" value="STAS_dom"/>
</dbReference>
<dbReference type="NCBIfam" id="TIGR00377">
    <property type="entry name" value="ant_ant_sig"/>
    <property type="match status" value="1"/>
</dbReference>
<dbReference type="AlphaFoldDB" id="A0A7W8LMC3"/>
<accession>A0A7W8LMC3</accession>
<evidence type="ECO:0000256" key="2">
    <source>
        <dbReference type="RuleBase" id="RU003749"/>
    </source>
</evidence>
<dbReference type="EMBL" id="JACHFQ010000005">
    <property type="protein sequence ID" value="MBB5226250.1"/>
    <property type="molecule type" value="Genomic_DNA"/>
</dbReference>
<comment type="caution">
    <text evidence="4">The sequence shown here is derived from an EMBL/GenBank/DDBJ whole genome shotgun (WGS) entry which is preliminary data.</text>
</comment>
<evidence type="ECO:0000313" key="4">
    <source>
        <dbReference type="EMBL" id="MBB5226250.1"/>
    </source>
</evidence>
<dbReference type="GO" id="GO:0043856">
    <property type="term" value="F:anti-sigma factor antagonist activity"/>
    <property type="evidence" value="ECO:0007669"/>
    <property type="project" value="InterPro"/>
</dbReference>
<protein>
    <recommendedName>
        <fullName evidence="2">Anti-sigma factor antagonist</fullName>
    </recommendedName>
</protein>
<comment type="similarity">
    <text evidence="1 2">Belongs to the anti-sigma-factor antagonist family.</text>
</comment>
<dbReference type="PANTHER" id="PTHR33495:SF14">
    <property type="entry name" value="ANTI-SIGMA FACTOR ANTAGONIST"/>
    <property type="match status" value="1"/>
</dbReference>
<dbReference type="SUPFAM" id="SSF52091">
    <property type="entry name" value="SpoIIaa-like"/>
    <property type="match status" value="1"/>
</dbReference>
<dbReference type="Proteomes" id="UP000518887">
    <property type="component" value="Unassembled WGS sequence"/>
</dbReference>
<dbReference type="InterPro" id="IPR003658">
    <property type="entry name" value="Anti-sigma_ant"/>
</dbReference>
<dbReference type="SUPFAM" id="SSF56112">
    <property type="entry name" value="Protein kinase-like (PK-like)"/>
    <property type="match status" value="1"/>
</dbReference>
<dbReference type="Gene3D" id="3.90.1200.10">
    <property type="match status" value="1"/>
</dbReference>
<dbReference type="InterPro" id="IPR002575">
    <property type="entry name" value="Aminoglycoside_PTrfase"/>
</dbReference>
<name>A0A7W8LMC3_9SPIR</name>